<evidence type="ECO:0000256" key="3">
    <source>
        <dbReference type="ARBA" id="ARBA00022692"/>
    </source>
</evidence>
<dbReference type="AlphaFoldDB" id="A0A158QUD7"/>
<dbReference type="Gene3D" id="1.10.287.630">
    <property type="entry name" value="Helix hairpin bin"/>
    <property type="match status" value="1"/>
</dbReference>
<dbReference type="FunFam" id="1.10.287.630:FF:000001">
    <property type="entry name" value="Cyclic nucleotide-gated channel alpha 3"/>
    <property type="match status" value="1"/>
</dbReference>
<dbReference type="PROSITE" id="PS00888">
    <property type="entry name" value="CNMP_BINDING_1"/>
    <property type="match status" value="1"/>
</dbReference>
<dbReference type="GO" id="GO:0044877">
    <property type="term" value="F:protein-containing complex binding"/>
    <property type="evidence" value="ECO:0007669"/>
    <property type="project" value="TreeGrafter"/>
</dbReference>
<evidence type="ECO:0000256" key="9">
    <source>
        <dbReference type="SAM" id="MobiDB-lite"/>
    </source>
</evidence>
<dbReference type="PROSITE" id="PS50042">
    <property type="entry name" value="CNMP_BINDING_3"/>
    <property type="match status" value="1"/>
</dbReference>
<keyword evidence="4 10" id="KW-1133">Transmembrane helix</keyword>
<evidence type="ECO:0000313" key="13">
    <source>
        <dbReference type="Proteomes" id="UP000267029"/>
    </source>
</evidence>
<sequence>MLSRHVASSSCIPPPGVNKKYTHLKDASSAAPCSQLSLVLPCRSSTDTSLATNLGSEDAFDHIHPAMSDQRNSGETTNGGAVSWPSFGGAPPRNLFDEEVKQSSPSMSKTSQGERFTNTSRDKVGLPPSSENSPKRRLILVPDGRPLCFWSGIMCVACLYNMWTIPYRSAFDEVKRSTALIWFTMDYFADALYLADLLFGFRVAYLESGILQTHPRKIRQHYINSARFYLDCLCILPLDLLYISVGVRSILRLLRFVKVYKLIEYMKMFQRRTVHPNTFRTMGWCICVLTGIHWNACFYQCAMEFLSPPINSTVEPLERYLQSTYTSLLCLALRKPTAEVEAYRNRFLYALLIFEGLVGVTMLTMLIANANMIIANGHKTENEFQRQLGEVKAYLVRRKAPETLRRRIICWFDYLKRQSQIPDEQRVFKYLPDRLKAEVAIHVHLDMLKRVDLFQDTEEGFLVDLVLRLRPALFCPGDFICRKGEVGREMFLVSQGKLNVLAENENTVLATLGPGSYFGEISILNMGSVGNRRTASVRSLGYSDLFCLSKEDLWEVLNEYPSAREKLEKVALKRLSSCRNQTQSAESSADNMNSMEIRIHPQRSFSTVSSVSRRFPLPSQPPPPPLPPVARIGLKRRRSALSAASSYLLCQCPCARDRHTSLVRSFSTITSPLLHRQFSLQYNYGDTFDSAPQSHRRTTTLSANRLPNTFEEFCPSQFITTSSENTNNSIPQIRFERAATPVARQEPVEDLKPPPVQFGIPEDIQGEEQNQTYLQLPESSDHLYTNSGPSSLPFSNSAVQSAQLAMFMELQQRVATLEAENRILSMCLLQSTKAPGSNQDAGEKL</sequence>
<organism evidence="14">
    <name type="scientific">Mesocestoides corti</name>
    <name type="common">Flatworm</name>
    <dbReference type="NCBI Taxonomy" id="53468"/>
    <lineage>
        <taxon>Eukaryota</taxon>
        <taxon>Metazoa</taxon>
        <taxon>Spiralia</taxon>
        <taxon>Lophotrochozoa</taxon>
        <taxon>Platyhelminthes</taxon>
        <taxon>Cestoda</taxon>
        <taxon>Eucestoda</taxon>
        <taxon>Cyclophyllidea</taxon>
        <taxon>Mesocestoididae</taxon>
        <taxon>Mesocestoides</taxon>
    </lineage>
</organism>
<dbReference type="SUPFAM" id="SSF51206">
    <property type="entry name" value="cAMP-binding domain-like"/>
    <property type="match status" value="1"/>
</dbReference>
<keyword evidence="5" id="KW-0406">Ion transport</keyword>
<dbReference type="STRING" id="53468.A0A158QUD7"/>
<dbReference type="PANTHER" id="PTHR45638:SF4">
    <property type="entry name" value="CYCLIC NUCLEOTIDE-BINDING DOMAIN-CONTAINING PROTEIN"/>
    <property type="match status" value="1"/>
</dbReference>
<dbReference type="WBParaSite" id="MCU_001330-RA">
    <property type="protein sequence ID" value="MCU_001330-RA"/>
    <property type="gene ID" value="MCU_001330"/>
</dbReference>
<dbReference type="EMBL" id="UXSR01005235">
    <property type="protein sequence ID" value="VDD80098.1"/>
    <property type="molecule type" value="Genomic_DNA"/>
</dbReference>
<evidence type="ECO:0000256" key="7">
    <source>
        <dbReference type="ARBA" id="ARBA00023286"/>
    </source>
</evidence>
<feature type="region of interest" description="Disordered" evidence="9">
    <location>
        <begin position="94"/>
        <end position="133"/>
    </location>
</feature>
<dbReference type="PANTHER" id="PTHR45638">
    <property type="entry name" value="CYCLIC NUCLEOTIDE-GATED CATION CHANNEL SUBUNIT A"/>
    <property type="match status" value="1"/>
</dbReference>
<dbReference type="CDD" id="cd00038">
    <property type="entry name" value="CAP_ED"/>
    <property type="match status" value="1"/>
</dbReference>
<evidence type="ECO:0000313" key="14">
    <source>
        <dbReference type="WBParaSite" id="MCU_001330-RA"/>
    </source>
</evidence>
<keyword evidence="13" id="KW-1185">Reference proteome</keyword>
<dbReference type="Proteomes" id="UP000267029">
    <property type="component" value="Unassembled WGS sequence"/>
</dbReference>
<keyword evidence="7" id="KW-1071">Ligand-gated ion channel</keyword>
<dbReference type="PROSITE" id="PS00889">
    <property type="entry name" value="CNMP_BINDING_2"/>
    <property type="match status" value="1"/>
</dbReference>
<keyword evidence="6 10" id="KW-0472">Membrane</keyword>
<dbReference type="GO" id="GO:0005886">
    <property type="term" value="C:plasma membrane"/>
    <property type="evidence" value="ECO:0007669"/>
    <property type="project" value="TreeGrafter"/>
</dbReference>
<dbReference type="Gene3D" id="1.10.287.70">
    <property type="match status" value="1"/>
</dbReference>
<dbReference type="GO" id="GO:0030553">
    <property type="term" value="F:cGMP binding"/>
    <property type="evidence" value="ECO:0007669"/>
    <property type="project" value="TreeGrafter"/>
</dbReference>
<reference evidence="14" key="2">
    <citation type="submission" date="2019-11" db="UniProtKB">
        <authorList>
            <consortium name="WormBaseParasite"/>
        </authorList>
    </citation>
    <scope>IDENTIFICATION</scope>
</reference>
<accession>A0A158QUD7</accession>
<dbReference type="Pfam" id="PF00027">
    <property type="entry name" value="cNMP_binding"/>
    <property type="match status" value="1"/>
</dbReference>
<dbReference type="GO" id="GO:0005223">
    <property type="term" value="F:intracellularly cGMP-activated cation channel activity"/>
    <property type="evidence" value="ECO:0007669"/>
    <property type="project" value="TreeGrafter"/>
</dbReference>
<evidence type="ECO:0000256" key="1">
    <source>
        <dbReference type="ARBA" id="ARBA00004141"/>
    </source>
</evidence>
<dbReference type="SMART" id="SM00100">
    <property type="entry name" value="cNMP"/>
    <property type="match status" value="1"/>
</dbReference>
<keyword evidence="8" id="KW-0407">Ion channel</keyword>
<dbReference type="InterPro" id="IPR014710">
    <property type="entry name" value="RmlC-like_jellyroll"/>
</dbReference>
<evidence type="ECO:0000256" key="4">
    <source>
        <dbReference type="ARBA" id="ARBA00022989"/>
    </source>
</evidence>
<dbReference type="Pfam" id="PF00520">
    <property type="entry name" value="Ion_trans"/>
    <property type="match status" value="1"/>
</dbReference>
<dbReference type="GO" id="GO:0005222">
    <property type="term" value="F:intracellularly cAMP-activated cation channel activity"/>
    <property type="evidence" value="ECO:0007669"/>
    <property type="project" value="TreeGrafter"/>
</dbReference>
<dbReference type="InterPro" id="IPR018488">
    <property type="entry name" value="cNMP-bd_CS"/>
</dbReference>
<dbReference type="OrthoDB" id="421226at2759"/>
<feature type="compositionally biased region" description="Polar residues" evidence="9">
    <location>
        <begin position="102"/>
        <end position="119"/>
    </location>
</feature>
<dbReference type="SUPFAM" id="SSF81324">
    <property type="entry name" value="Voltage-gated potassium channels"/>
    <property type="match status" value="1"/>
</dbReference>
<evidence type="ECO:0000256" key="6">
    <source>
        <dbReference type="ARBA" id="ARBA00023136"/>
    </source>
</evidence>
<reference evidence="12 13" key="1">
    <citation type="submission" date="2018-10" db="EMBL/GenBank/DDBJ databases">
        <authorList>
            <consortium name="Pathogen Informatics"/>
        </authorList>
    </citation>
    <scope>NUCLEOTIDE SEQUENCE [LARGE SCALE GENOMIC DNA]</scope>
</reference>
<dbReference type="FunFam" id="2.60.120.10:FF:000002">
    <property type="entry name" value="Cyclic nucleotide gated channel alpha 1a"/>
    <property type="match status" value="1"/>
</dbReference>
<dbReference type="GO" id="GO:0017071">
    <property type="term" value="C:intracellular cyclic nucleotide activated cation channel complex"/>
    <property type="evidence" value="ECO:0007669"/>
    <property type="project" value="TreeGrafter"/>
</dbReference>
<evidence type="ECO:0000313" key="12">
    <source>
        <dbReference type="EMBL" id="VDD80098.1"/>
    </source>
</evidence>
<dbReference type="InterPro" id="IPR018490">
    <property type="entry name" value="cNMP-bd_dom_sf"/>
</dbReference>
<feature type="transmembrane region" description="Helical" evidence="10">
    <location>
        <begin position="147"/>
        <end position="167"/>
    </location>
</feature>
<keyword evidence="2" id="KW-0813">Transport</keyword>
<feature type="transmembrane region" description="Helical" evidence="10">
    <location>
        <begin position="187"/>
        <end position="207"/>
    </location>
</feature>
<feature type="transmembrane region" description="Helical" evidence="10">
    <location>
        <begin position="347"/>
        <end position="368"/>
    </location>
</feature>
<evidence type="ECO:0000256" key="8">
    <source>
        <dbReference type="ARBA" id="ARBA00023303"/>
    </source>
</evidence>
<dbReference type="InterPro" id="IPR000595">
    <property type="entry name" value="cNMP-bd_dom"/>
</dbReference>
<protein>
    <submittedName>
        <fullName evidence="14">Cyclic nucleotide-binding domain-containing protein</fullName>
    </submittedName>
</protein>
<name>A0A158QUD7_MESCO</name>
<dbReference type="Gene3D" id="2.60.120.10">
    <property type="entry name" value="Jelly Rolls"/>
    <property type="match status" value="1"/>
</dbReference>
<comment type="subcellular location">
    <subcellularLocation>
        <location evidence="1">Membrane</location>
        <topology evidence="1">Multi-pass membrane protein</topology>
    </subcellularLocation>
</comment>
<evidence type="ECO:0000259" key="11">
    <source>
        <dbReference type="PROSITE" id="PS50042"/>
    </source>
</evidence>
<dbReference type="InterPro" id="IPR005821">
    <property type="entry name" value="Ion_trans_dom"/>
</dbReference>
<dbReference type="InterPro" id="IPR050866">
    <property type="entry name" value="CNG_cation_channel"/>
</dbReference>
<keyword evidence="3 10" id="KW-0812">Transmembrane</keyword>
<proteinExistence type="predicted"/>
<gene>
    <name evidence="12" type="ORF">MCOS_LOCUS6101</name>
</gene>
<evidence type="ECO:0000256" key="10">
    <source>
        <dbReference type="SAM" id="Phobius"/>
    </source>
</evidence>
<evidence type="ECO:0000256" key="5">
    <source>
        <dbReference type="ARBA" id="ARBA00023065"/>
    </source>
</evidence>
<feature type="domain" description="Cyclic nucleotide-binding" evidence="11">
    <location>
        <begin position="453"/>
        <end position="574"/>
    </location>
</feature>
<evidence type="ECO:0000256" key="2">
    <source>
        <dbReference type="ARBA" id="ARBA00022448"/>
    </source>
</evidence>